<keyword evidence="3" id="KW-1185">Reference proteome</keyword>
<dbReference type="Proteomes" id="UP001142055">
    <property type="component" value="Chromosome 1"/>
</dbReference>
<gene>
    <name evidence="2" type="ORF">RDWZM_003912</name>
</gene>
<dbReference type="EMBL" id="JAPWDV010000001">
    <property type="protein sequence ID" value="KAJ6225367.1"/>
    <property type="molecule type" value="Genomic_DNA"/>
</dbReference>
<evidence type="ECO:0000313" key="2">
    <source>
        <dbReference type="EMBL" id="KAJ6225367.1"/>
    </source>
</evidence>
<organism evidence="2 3">
    <name type="scientific">Blomia tropicalis</name>
    <name type="common">Mite</name>
    <dbReference type="NCBI Taxonomy" id="40697"/>
    <lineage>
        <taxon>Eukaryota</taxon>
        <taxon>Metazoa</taxon>
        <taxon>Ecdysozoa</taxon>
        <taxon>Arthropoda</taxon>
        <taxon>Chelicerata</taxon>
        <taxon>Arachnida</taxon>
        <taxon>Acari</taxon>
        <taxon>Acariformes</taxon>
        <taxon>Sarcoptiformes</taxon>
        <taxon>Astigmata</taxon>
        <taxon>Glycyphagoidea</taxon>
        <taxon>Echimyopodidae</taxon>
        <taxon>Blomia</taxon>
    </lineage>
</organism>
<feature type="transmembrane region" description="Helical" evidence="1">
    <location>
        <begin position="234"/>
        <end position="253"/>
    </location>
</feature>
<keyword evidence="1" id="KW-0472">Membrane</keyword>
<sequence length="257" mass="29701">MLISPSMTDTENKNGIPISPILALQPPEHRIIRNRVRRELKRGYIHVLQWEEMIKPKNFKALEGPPINCLGDSMEGIFNIGVKSTFLLIGFALGHSWLYKAVPEQQINFLWNHVSLVVQALFKQAIEEGRITIPNLPNVTTKKVHIDPHKNKTQGYQEYWSSSFIYKTVKPFLGTLVYSFVWIQEYAPIMVKRLWNMINLKKTAPGQNNVPVISNTGQTLYELDTELHFINQNWLIVIVEFLLISFLSAYVFTKHLL</sequence>
<keyword evidence="1" id="KW-0812">Transmembrane</keyword>
<protein>
    <submittedName>
        <fullName evidence="2">Uncharacterized protein</fullName>
    </submittedName>
</protein>
<keyword evidence="1" id="KW-1133">Transmembrane helix</keyword>
<comment type="caution">
    <text evidence="2">The sequence shown here is derived from an EMBL/GenBank/DDBJ whole genome shotgun (WGS) entry which is preliminary data.</text>
</comment>
<evidence type="ECO:0000313" key="3">
    <source>
        <dbReference type="Proteomes" id="UP001142055"/>
    </source>
</evidence>
<reference evidence="2" key="1">
    <citation type="submission" date="2022-12" db="EMBL/GenBank/DDBJ databases">
        <title>Genome assemblies of Blomia tropicalis.</title>
        <authorList>
            <person name="Cui Y."/>
        </authorList>
    </citation>
    <scope>NUCLEOTIDE SEQUENCE</scope>
    <source>
        <tissue evidence="2">Adult mites</tissue>
    </source>
</reference>
<name>A0A9Q0MGP7_BLOTA</name>
<evidence type="ECO:0000256" key="1">
    <source>
        <dbReference type="SAM" id="Phobius"/>
    </source>
</evidence>
<proteinExistence type="predicted"/>
<dbReference type="AlphaFoldDB" id="A0A9Q0MGP7"/>
<accession>A0A9Q0MGP7</accession>